<dbReference type="OrthoDB" id="361051at2759"/>
<proteinExistence type="predicted"/>
<dbReference type="Proteomes" id="UP000244803">
    <property type="component" value="Chromosome 2"/>
</dbReference>
<name>A0A976M8S7_THEOR</name>
<organism evidence="1 2">
    <name type="scientific">Theileria orientalis</name>
    <dbReference type="NCBI Taxonomy" id="68886"/>
    <lineage>
        <taxon>Eukaryota</taxon>
        <taxon>Sar</taxon>
        <taxon>Alveolata</taxon>
        <taxon>Apicomplexa</taxon>
        <taxon>Aconoidasida</taxon>
        <taxon>Piroplasmida</taxon>
        <taxon>Theileriidae</taxon>
        <taxon>Theileria</taxon>
    </lineage>
</organism>
<evidence type="ECO:0000313" key="2">
    <source>
        <dbReference type="Proteomes" id="UP000244803"/>
    </source>
</evidence>
<evidence type="ECO:0000313" key="1">
    <source>
        <dbReference type="EMBL" id="UKJ90591.1"/>
    </source>
</evidence>
<protein>
    <submittedName>
        <fullName evidence="1">Uncharacterized protein</fullName>
    </submittedName>
</protein>
<sequence length="657" mass="75552">MGALNEVRSTSFNQLMKIIKGIARRKDTTLRGGETSEILPKIRELVSSISFLMKEHPYHIPVILYHLSSITSKINSPYSQECVSRIAEKPSKNNYNSCKKCNGVCKDVYANFVDAIRDNLVYLSPKGLSQVLSIYSECKNEEICKIMAEIKLRICYFIYSRCKNMNKNDVTEDIDPVVDQYSAVFDDFNGMKLQKDDYLVNFIDFGSLASEKVAKHSSYYLPLNLMDICATLESIVSSHGSNSNDLTHYGCSNNHLLNELFLKLSFKLLMYHSFSKRDALEQCNFTDKFELDSVCRLVGLFKRFKYRDESILDVIAEILNKNMERLDFRNLVTLLDSFSVLSEVVGGKNGDDVDHDSGDPDYKELVSDSSRDSIWYHEDDDSLVLNRYSKLNFKSIISRIESLTKVDSPDYLRSLSTINQVINRINKSVSIPDYEEFVDIMKRALIRHVSNNANELKNTRATAAIAILLNDIQQPEVITMVSEAIMEDLIAFDRKNLYDYSVIIDVLSKNYQKYTKYTATYNSANSNNGDENLYSTKDLYQVSNTLDLCKLYSSICLVVSKCSSYYSRVLKEHLSRSSESDSLGVNLSRMPLREMCYFLVNLQQFSRLHLVENGFLHDCRMNIADLTENLERFFTIYHTRLCEMDHYHISKYLSQIS</sequence>
<gene>
    <name evidence="1" type="ORF">MACJ_001525</name>
</gene>
<accession>A0A976M8S7</accession>
<reference evidence="1" key="1">
    <citation type="submission" date="2022-07" db="EMBL/GenBank/DDBJ databases">
        <title>Evaluation of T. orientalis genome assembly methods using nanopore sequencing and analysis of variation between genomes.</title>
        <authorList>
            <person name="Yam J."/>
            <person name="Micallef M.L."/>
            <person name="Liu M."/>
            <person name="Djordjevic S.P."/>
            <person name="Bogema D.R."/>
            <person name="Jenkins C."/>
        </authorList>
    </citation>
    <scope>NUCLEOTIDE SEQUENCE</scope>
    <source>
        <strain evidence="1">Fish Creek</strain>
    </source>
</reference>
<dbReference type="AlphaFoldDB" id="A0A976M8S7"/>
<dbReference type="EMBL" id="CP056068">
    <property type="protein sequence ID" value="UKJ90591.1"/>
    <property type="molecule type" value="Genomic_DNA"/>
</dbReference>